<evidence type="ECO:0000256" key="6">
    <source>
        <dbReference type="ARBA" id="ARBA00023136"/>
    </source>
</evidence>
<dbReference type="Pfam" id="PF03137">
    <property type="entry name" value="OATP"/>
    <property type="match status" value="2"/>
</dbReference>
<dbReference type="GO" id="GO:0016323">
    <property type="term" value="C:basolateral plasma membrane"/>
    <property type="evidence" value="ECO:0007669"/>
    <property type="project" value="TreeGrafter"/>
</dbReference>
<dbReference type="GO" id="GO:0043252">
    <property type="term" value="P:sodium-independent organic anion transport"/>
    <property type="evidence" value="ECO:0007669"/>
    <property type="project" value="TreeGrafter"/>
</dbReference>
<dbReference type="AlphaFoldDB" id="A0AAV2I8J8"/>
<dbReference type="InterPro" id="IPR004156">
    <property type="entry name" value="OATP"/>
</dbReference>
<feature type="transmembrane region" description="Helical" evidence="9">
    <location>
        <begin position="296"/>
        <end position="319"/>
    </location>
</feature>
<feature type="domain" description="Kazal-like" evidence="10">
    <location>
        <begin position="587"/>
        <end position="632"/>
    </location>
</feature>
<feature type="transmembrane region" description="Helical" evidence="9">
    <location>
        <begin position="130"/>
        <end position="153"/>
    </location>
</feature>
<comment type="caution">
    <text evidence="11">The sequence shown here is derived from an EMBL/GenBank/DDBJ whole genome shotgun (WGS) entry which is preliminary data.</text>
</comment>
<feature type="transmembrane region" description="Helical" evidence="9">
    <location>
        <begin position="550"/>
        <end position="569"/>
    </location>
</feature>
<dbReference type="SUPFAM" id="SSF100895">
    <property type="entry name" value="Kazal-type serine protease inhibitors"/>
    <property type="match status" value="1"/>
</dbReference>
<dbReference type="Gene3D" id="1.20.1250.20">
    <property type="entry name" value="MFS general substrate transporter like domains"/>
    <property type="match status" value="2"/>
</dbReference>
<comment type="similarity">
    <text evidence="2">Belongs to the organo anion transporter (TC 2.A.60) family.</text>
</comment>
<dbReference type="Proteomes" id="UP001497497">
    <property type="component" value="Unassembled WGS sequence"/>
</dbReference>
<dbReference type="PANTHER" id="PTHR11388:SF157">
    <property type="entry name" value="SOLUTE CARRIER ORGANIC ANION TRANSPORTER FAMILY MEMBER 2A1-LIKE"/>
    <property type="match status" value="1"/>
</dbReference>
<evidence type="ECO:0000256" key="2">
    <source>
        <dbReference type="ARBA" id="ARBA00009657"/>
    </source>
</evidence>
<keyword evidence="3" id="KW-1003">Cell membrane</keyword>
<feature type="region of interest" description="Disordered" evidence="8">
    <location>
        <begin position="1"/>
        <end position="41"/>
    </location>
</feature>
<sequence>MANINHQDTDVVIVKTERDRHGDGPVDDSSPHLEHADDEEDDEDVDLSCGIWKLRTQYLGTCFSNLYMFSVFTGLSSMFSFMASRIVSVQLESLEKQFKIDNAKAGLFETTGKIGLLSTILFAGHFTRKVNIPVIIGIAGMVQGALLMAPAFLQFAHPYTLPVLTTHDNTTNRTSVGESAKYMCGWHNAPDDKNGTSPALPLVNATEEISQVAFIVVLVAQTMKGVTESFHTHFLPTVYVDDNMLDKSKMSLYLGIRYFINGFSGPIGTEINGILTEVPIDLKATEMDPKDGRFVAAWWLAFLVFGAGLVATSFPLILFPRTLVTKKQREAALKLAAVTYAGGQVEDAVKGVNSSENVGSINADKKASQVPIITVSEDGDTAHSLAVSGAVENLKSHDLKSERKGSSVSVSSHLGRKLSLFPPLEGPTERKVSLTGDLVFDQPKVKRKDDDGNEEKDISVMDLIRDLPKSMLRLLKNPLFVLGIIDISAVSVPLSGLFMFRNVYMTMEYNVPMSEVALASSITSAVGSLSGTLLSSWLTTKVNSKLGLQYIIMGSYLLQVGFNPLFLIFGCDNKPVYGATGEIGIPMNISDGCDCTLSKQLLVCGDDGNIYQSPCYAGCTGVDGKLFTDCAHLMNTSAGGRVTPGVCSSECHDNFLLYAVLHGVQYLVEGGTMIPRWLLLLRIVDPRDRGFATSFYIFFYNIMSIPSPNVFGKLIDNACLIWDGNLCTLYDRDIIRYLMSGLDVGVNVLSIFTNIPVLIILILEKRRLQQRAKDKSEETTVVPDAESRAQNHDHDSHADPTTGSDSDADRSHRSESKDVEIYQF</sequence>
<gene>
    <name evidence="11" type="ORF">GSLYS_00016649001</name>
</gene>
<evidence type="ECO:0000256" key="9">
    <source>
        <dbReference type="SAM" id="Phobius"/>
    </source>
</evidence>
<evidence type="ECO:0000256" key="7">
    <source>
        <dbReference type="ARBA" id="ARBA00023157"/>
    </source>
</evidence>
<name>A0AAV2I8J8_LYMST</name>
<comment type="subcellular location">
    <subcellularLocation>
        <location evidence="1">Cell membrane</location>
        <topology evidence="1">Multi-pass membrane protein</topology>
    </subcellularLocation>
</comment>
<dbReference type="InterPro" id="IPR036058">
    <property type="entry name" value="Kazal_dom_sf"/>
</dbReference>
<keyword evidence="12" id="KW-1185">Reference proteome</keyword>
<evidence type="ECO:0000256" key="8">
    <source>
        <dbReference type="SAM" id="MobiDB-lite"/>
    </source>
</evidence>
<feature type="transmembrane region" description="Helical" evidence="9">
    <location>
        <begin position="516"/>
        <end position="538"/>
    </location>
</feature>
<evidence type="ECO:0000313" key="11">
    <source>
        <dbReference type="EMBL" id="CAL1543115.1"/>
    </source>
</evidence>
<dbReference type="PANTHER" id="PTHR11388">
    <property type="entry name" value="ORGANIC ANION TRANSPORTER"/>
    <property type="match status" value="1"/>
</dbReference>
<feature type="transmembrane region" description="Helical" evidence="9">
    <location>
        <begin position="744"/>
        <end position="763"/>
    </location>
</feature>
<keyword evidence="4 9" id="KW-0812">Transmembrane</keyword>
<protein>
    <recommendedName>
        <fullName evidence="10">Kazal-like domain-containing protein</fullName>
    </recommendedName>
</protein>
<keyword evidence="7" id="KW-1015">Disulfide bond</keyword>
<dbReference type="SUPFAM" id="SSF103473">
    <property type="entry name" value="MFS general substrate transporter"/>
    <property type="match status" value="1"/>
</dbReference>
<feature type="compositionally biased region" description="Basic and acidic residues" evidence="8">
    <location>
        <begin position="785"/>
        <end position="798"/>
    </location>
</feature>
<dbReference type="EMBL" id="CAXITT010000526">
    <property type="protein sequence ID" value="CAL1543115.1"/>
    <property type="molecule type" value="Genomic_DNA"/>
</dbReference>
<dbReference type="InterPro" id="IPR002350">
    <property type="entry name" value="Kazal_dom"/>
</dbReference>
<evidence type="ECO:0000313" key="12">
    <source>
        <dbReference type="Proteomes" id="UP001497497"/>
    </source>
</evidence>
<feature type="compositionally biased region" description="Basic and acidic residues" evidence="8">
    <location>
        <begin position="15"/>
        <end position="35"/>
    </location>
</feature>
<feature type="transmembrane region" description="Helical" evidence="9">
    <location>
        <begin position="66"/>
        <end position="87"/>
    </location>
</feature>
<evidence type="ECO:0000259" key="10">
    <source>
        <dbReference type="PROSITE" id="PS51465"/>
    </source>
</evidence>
<feature type="transmembrane region" description="Helical" evidence="9">
    <location>
        <begin position="479"/>
        <end position="504"/>
    </location>
</feature>
<evidence type="ECO:0000256" key="3">
    <source>
        <dbReference type="ARBA" id="ARBA00022475"/>
    </source>
</evidence>
<reference evidence="11 12" key="1">
    <citation type="submission" date="2024-04" db="EMBL/GenBank/DDBJ databases">
        <authorList>
            <consortium name="Genoscope - CEA"/>
            <person name="William W."/>
        </authorList>
    </citation>
    <scope>NUCLEOTIDE SEQUENCE [LARGE SCALE GENOMIC DNA]</scope>
</reference>
<evidence type="ECO:0000256" key="5">
    <source>
        <dbReference type="ARBA" id="ARBA00022989"/>
    </source>
</evidence>
<organism evidence="11 12">
    <name type="scientific">Lymnaea stagnalis</name>
    <name type="common">Great pond snail</name>
    <name type="synonym">Helix stagnalis</name>
    <dbReference type="NCBI Taxonomy" id="6523"/>
    <lineage>
        <taxon>Eukaryota</taxon>
        <taxon>Metazoa</taxon>
        <taxon>Spiralia</taxon>
        <taxon>Lophotrochozoa</taxon>
        <taxon>Mollusca</taxon>
        <taxon>Gastropoda</taxon>
        <taxon>Heterobranchia</taxon>
        <taxon>Euthyneura</taxon>
        <taxon>Panpulmonata</taxon>
        <taxon>Hygrophila</taxon>
        <taxon>Lymnaeoidea</taxon>
        <taxon>Lymnaeidae</taxon>
        <taxon>Lymnaea</taxon>
    </lineage>
</organism>
<dbReference type="InterPro" id="IPR036259">
    <property type="entry name" value="MFS_trans_sf"/>
</dbReference>
<proteinExistence type="inferred from homology"/>
<evidence type="ECO:0000256" key="4">
    <source>
        <dbReference type="ARBA" id="ARBA00022692"/>
    </source>
</evidence>
<keyword evidence="5 9" id="KW-1133">Transmembrane helix</keyword>
<keyword evidence="6 9" id="KW-0472">Membrane</keyword>
<accession>A0AAV2I8J8</accession>
<dbReference type="GO" id="GO:0015347">
    <property type="term" value="F:sodium-independent organic anion transmembrane transporter activity"/>
    <property type="evidence" value="ECO:0007669"/>
    <property type="project" value="TreeGrafter"/>
</dbReference>
<dbReference type="PROSITE" id="PS51465">
    <property type="entry name" value="KAZAL_2"/>
    <property type="match status" value="1"/>
</dbReference>
<feature type="compositionally biased region" description="Basic and acidic residues" evidence="8">
    <location>
        <begin position="807"/>
        <end position="824"/>
    </location>
</feature>
<evidence type="ECO:0000256" key="1">
    <source>
        <dbReference type="ARBA" id="ARBA00004651"/>
    </source>
</evidence>
<feature type="region of interest" description="Disordered" evidence="8">
    <location>
        <begin position="773"/>
        <end position="824"/>
    </location>
</feature>